<feature type="transmembrane region" description="Helical" evidence="1">
    <location>
        <begin position="49"/>
        <end position="69"/>
    </location>
</feature>
<gene>
    <name evidence="2" type="ORF">SPI_02369</name>
</gene>
<feature type="transmembrane region" description="Helical" evidence="1">
    <location>
        <begin position="6"/>
        <end position="28"/>
    </location>
</feature>
<keyword evidence="1" id="KW-0812">Transmembrane</keyword>
<dbReference type="PANTHER" id="PTHR38446:SF1">
    <property type="entry name" value="BLL0914 PROTEIN"/>
    <property type="match status" value="1"/>
</dbReference>
<reference evidence="2 3" key="1">
    <citation type="journal article" date="2016" name="Genome Biol. Evol.">
        <title>Divergent and convergent evolution of fungal pathogenicity.</title>
        <authorList>
            <person name="Shang Y."/>
            <person name="Xiao G."/>
            <person name="Zheng P."/>
            <person name="Cen K."/>
            <person name="Zhan S."/>
            <person name="Wang C."/>
        </authorList>
    </citation>
    <scope>NUCLEOTIDE SEQUENCE [LARGE SCALE GENOMIC DNA]</scope>
    <source>
        <strain evidence="2 3">RCEF 264</strain>
    </source>
</reference>
<dbReference type="OrthoDB" id="2147008at2759"/>
<keyword evidence="1" id="KW-1133">Transmembrane helix</keyword>
<dbReference type="PANTHER" id="PTHR38446">
    <property type="entry name" value="BLL0914 PROTEIN"/>
    <property type="match status" value="1"/>
</dbReference>
<keyword evidence="1" id="KW-0472">Membrane</keyword>
<evidence type="ECO:0008006" key="4">
    <source>
        <dbReference type="Google" id="ProtNLM"/>
    </source>
</evidence>
<feature type="transmembrane region" description="Helical" evidence="1">
    <location>
        <begin position="75"/>
        <end position="95"/>
    </location>
</feature>
<evidence type="ECO:0000256" key="1">
    <source>
        <dbReference type="SAM" id="Phobius"/>
    </source>
</evidence>
<accession>A0A162J989</accession>
<dbReference type="Proteomes" id="UP000076874">
    <property type="component" value="Unassembled WGS sequence"/>
</dbReference>
<name>A0A162J989_9HYPO</name>
<proteinExistence type="predicted"/>
<protein>
    <recommendedName>
        <fullName evidence="4">Integral membrane protein</fullName>
    </recommendedName>
</protein>
<evidence type="ECO:0000313" key="2">
    <source>
        <dbReference type="EMBL" id="OAA65582.1"/>
    </source>
</evidence>
<dbReference type="STRING" id="1081102.A0A162J989"/>
<organism evidence="2 3">
    <name type="scientific">Niveomyces insectorum RCEF 264</name>
    <dbReference type="NCBI Taxonomy" id="1081102"/>
    <lineage>
        <taxon>Eukaryota</taxon>
        <taxon>Fungi</taxon>
        <taxon>Dikarya</taxon>
        <taxon>Ascomycota</taxon>
        <taxon>Pezizomycotina</taxon>
        <taxon>Sordariomycetes</taxon>
        <taxon>Hypocreomycetidae</taxon>
        <taxon>Hypocreales</taxon>
        <taxon>Cordycipitaceae</taxon>
        <taxon>Niveomyces</taxon>
    </lineage>
</organism>
<dbReference type="InterPro" id="IPR009732">
    <property type="entry name" value="DUF1304"/>
</dbReference>
<keyword evidence="3" id="KW-1185">Reference proteome</keyword>
<dbReference type="AlphaFoldDB" id="A0A162J989"/>
<dbReference type="EMBL" id="AZHD01000003">
    <property type="protein sequence ID" value="OAA65582.1"/>
    <property type="molecule type" value="Genomic_DNA"/>
</dbReference>
<evidence type="ECO:0000313" key="3">
    <source>
        <dbReference type="Proteomes" id="UP000076874"/>
    </source>
</evidence>
<feature type="transmembrane region" description="Helical" evidence="1">
    <location>
        <begin position="102"/>
        <end position="120"/>
    </location>
</feature>
<comment type="caution">
    <text evidence="2">The sequence shown here is derived from an EMBL/GenBank/DDBJ whole genome shotgun (WGS) entry which is preliminary data.</text>
</comment>
<sequence length="121" mass="12889">MISASTALTGLISILHVYILVLEMFLWTTPAGRKAFKLTPDFAAKTRSLAANMGLYNGFLAAGLAWGILHPDPAFQTQIRVFFFGCVTVAGLVGAVTSSKRILYVQFVPGSLALAVTLLGL</sequence>
<dbReference type="Pfam" id="PF06993">
    <property type="entry name" value="DUF1304"/>
    <property type="match status" value="1"/>
</dbReference>